<feature type="compositionally biased region" description="Polar residues" evidence="1">
    <location>
        <begin position="168"/>
        <end position="190"/>
    </location>
</feature>
<dbReference type="Proteomes" id="UP000054007">
    <property type="component" value="Unassembled WGS sequence"/>
</dbReference>
<proteinExistence type="predicted"/>
<dbReference type="AlphaFoldDB" id="A0A0D7BE69"/>
<feature type="transmembrane region" description="Helical" evidence="2">
    <location>
        <begin position="26"/>
        <end position="51"/>
    </location>
</feature>
<name>A0A0D7BE69_9AGAR</name>
<evidence type="ECO:0000313" key="4">
    <source>
        <dbReference type="Proteomes" id="UP000054007"/>
    </source>
</evidence>
<protein>
    <submittedName>
        <fullName evidence="3">Uncharacterized protein</fullName>
    </submittedName>
</protein>
<gene>
    <name evidence="3" type="ORF">CYLTODRAFT_489489</name>
</gene>
<keyword evidence="4" id="KW-1185">Reference proteome</keyword>
<evidence type="ECO:0000256" key="1">
    <source>
        <dbReference type="SAM" id="MobiDB-lite"/>
    </source>
</evidence>
<evidence type="ECO:0000313" key="3">
    <source>
        <dbReference type="EMBL" id="KIY68763.1"/>
    </source>
</evidence>
<evidence type="ECO:0000256" key="2">
    <source>
        <dbReference type="SAM" id="Phobius"/>
    </source>
</evidence>
<keyword evidence="2" id="KW-0472">Membrane</keyword>
<reference evidence="3 4" key="1">
    <citation type="journal article" date="2015" name="Fungal Genet. Biol.">
        <title>Evolution of novel wood decay mechanisms in Agaricales revealed by the genome sequences of Fistulina hepatica and Cylindrobasidium torrendii.</title>
        <authorList>
            <person name="Floudas D."/>
            <person name="Held B.W."/>
            <person name="Riley R."/>
            <person name="Nagy L.G."/>
            <person name="Koehler G."/>
            <person name="Ransdell A.S."/>
            <person name="Younus H."/>
            <person name="Chow J."/>
            <person name="Chiniquy J."/>
            <person name="Lipzen A."/>
            <person name="Tritt A."/>
            <person name="Sun H."/>
            <person name="Haridas S."/>
            <person name="LaButti K."/>
            <person name="Ohm R.A."/>
            <person name="Kues U."/>
            <person name="Blanchette R.A."/>
            <person name="Grigoriev I.V."/>
            <person name="Minto R.E."/>
            <person name="Hibbett D.S."/>
        </authorList>
    </citation>
    <scope>NUCLEOTIDE SEQUENCE [LARGE SCALE GENOMIC DNA]</scope>
    <source>
        <strain evidence="3 4">FP15055 ss-10</strain>
    </source>
</reference>
<organism evidence="3 4">
    <name type="scientific">Cylindrobasidium torrendii FP15055 ss-10</name>
    <dbReference type="NCBI Taxonomy" id="1314674"/>
    <lineage>
        <taxon>Eukaryota</taxon>
        <taxon>Fungi</taxon>
        <taxon>Dikarya</taxon>
        <taxon>Basidiomycota</taxon>
        <taxon>Agaricomycotina</taxon>
        <taxon>Agaricomycetes</taxon>
        <taxon>Agaricomycetidae</taxon>
        <taxon>Agaricales</taxon>
        <taxon>Marasmiineae</taxon>
        <taxon>Physalacriaceae</taxon>
        <taxon>Cylindrobasidium</taxon>
    </lineage>
</organism>
<dbReference type="EMBL" id="KN880496">
    <property type="protein sequence ID" value="KIY68763.1"/>
    <property type="molecule type" value="Genomic_DNA"/>
</dbReference>
<keyword evidence="2" id="KW-0812">Transmembrane</keyword>
<feature type="region of interest" description="Disordered" evidence="1">
    <location>
        <begin position="144"/>
        <end position="223"/>
    </location>
</feature>
<keyword evidence="2" id="KW-1133">Transmembrane helix</keyword>
<sequence length="223" mass="24513">MPSLHTRSMMVGLVQRDSAPRIAGSLGGFIALVVCLCLIIVAACIAIFFLLRTRDPTDSERARRRHANEQAHRYPKAKETMASKLSRIFSSNKPSPVLRTAEKTHQGWVRASQRDEWDTASFDEGSQHLTVGDNTQQLYSPAYPSRLYAAPPPTDPHQDADLKMPSFASPQPSEHYSQGSYGSAPYQSPFASPPRVATPDASTTLNDKGPSARNEAPQGHDRK</sequence>
<accession>A0A0D7BE69</accession>